<dbReference type="SUPFAM" id="SSF55315">
    <property type="entry name" value="L30e-like"/>
    <property type="match status" value="1"/>
</dbReference>
<evidence type="ECO:0000259" key="4">
    <source>
        <dbReference type="Pfam" id="PF00588"/>
    </source>
</evidence>
<dbReference type="PANTHER" id="PTHR43191:SF2">
    <property type="entry name" value="RRNA METHYLTRANSFERASE 3, MITOCHONDRIAL"/>
    <property type="match status" value="1"/>
</dbReference>
<keyword evidence="3" id="KW-0808">Transferase</keyword>
<organism evidence="6">
    <name type="scientific">Christensenella massiliensis</name>
    <dbReference type="NCBI Taxonomy" id="1805714"/>
    <lineage>
        <taxon>Bacteria</taxon>
        <taxon>Bacillati</taxon>
        <taxon>Bacillota</taxon>
        <taxon>Clostridia</taxon>
        <taxon>Christensenellales</taxon>
        <taxon>Christensenellaceae</taxon>
        <taxon>Christensenella</taxon>
    </lineage>
</organism>
<dbReference type="GO" id="GO:0006396">
    <property type="term" value="P:RNA processing"/>
    <property type="evidence" value="ECO:0007669"/>
    <property type="project" value="InterPro"/>
</dbReference>
<dbReference type="Gene3D" id="3.40.1280.10">
    <property type="match status" value="1"/>
</dbReference>
<evidence type="ECO:0000313" key="6">
    <source>
        <dbReference type="EMBL" id="XCC63302.1"/>
    </source>
</evidence>
<protein>
    <submittedName>
        <fullName evidence="6">RNA methyltransferase</fullName>
    </submittedName>
</protein>
<reference evidence="6" key="1">
    <citation type="submission" date="2023-02" db="EMBL/GenBank/DDBJ databases">
        <title>Gut commensal Christensenella minuta modulates host metabolism via a new class of secondary bile acids.</title>
        <authorList>
            <person name="Liu C."/>
        </authorList>
    </citation>
    <scope>NUCLEOTIDE SEQUENCE</scope>
    <source>
        <strain evidence="6">CA70</strain>
    </source>
</reference>
<dbReference type="InterPro" id="IPR051259">
    <property type="entry name" value="rRNA_Methyltransferase"/>
</dbReference>
<accession>A0AAU8ABJ6</accession>
<dbReference type="AlphaFoldDB" id="A0AAU8ABJ6"/>
<dbReference type="Pfam" id="PF00588">
    <property type="entry name" value="SpoU_methylase"/>
    <property type="match status" value="1"/>
</dbReference>
<dbReference type="InterPro" id="IPR029026">
    <property type="entry name" value="tRNA_m1G_MTases_N"/>
</dbReference>
<evidence type="ECO:0000256" key="3">
    <source>
        <dbReference type="ARBA" id="ARBA00022679"/>
    </source>
</evidence>
<dbReference type="InterPro" id="IPR029064">
    <property type="entry name" value="Ribosomal_eL30-like_sf"/>
</dbReference>
<dbReference type="InterPro" id="IPR029028">
    <property type="entry name" value="Alpha/beta_knot_MTases"/>
</dbReference>
<dbReference type="Pfam" id="PF22435">
    <property type="entry name" value="MRM3-like_sub_bind"/>
    <property type="match status" value="1"/>
</dbReference>
<gene>
    <name evidence="6" type="ORF">PUP29_05145</name>
</gene>
<dbReference type="EMBL" id="CP117826">
    <property type="protein sequence ID" value="XCC63302.1"/>
    <property type="molecule type" value="Genomic_DNA"/>
</dbReference>
<comment type="similarity">
    <text evidence="1">Belongs to the class IV-like SAM-binding methyltransferase superfamily. RNA methyltransferase TrmH family.</text>
</comment>
<dbReference type="RefSeq" id="WP_353423955.1">
    <property type="nucleotide sequence ID" value="NZ_CP117826.1"/>
</dbReference>
<dbReference type="GO" id="GO:0003723">
    <property type="term" value="F:RNA binding"/>
    <property type="evidence" value="ECO:0007669"/>
    <property type="project" value="InterPro"/>
</dbReference>
<dbReference type="InterPro" id="IPR001537">
    <property type="entry name" value="SpoU_MeTrfase"/>
</dbReference>
<dbReference type="InterPro" id="IPR053888">
    <property type="entry name" value="MRM3-like_sub_bind"/>
</dbReference>
<feature type="domain" description="MRM3-like substrate binding" evidence="5">
    <location>
        <begin position="9"/>
        <end position="90"/>
    </location>
</feature>
<dbReference type="PANTHER" id="PTHR43191">
    <property type="entry name" value="RRNA METHYLTRANSFERASE 3"/>
    <property type="match status" value="1"/>
</dbReference>
<dbReference type="GO" id="GO:0008173">
    <property type="term" value="F:RNA methyltransferase activity"/>
    <property type="evidence" value="ECO:0007669"/>
    <property type="project" value="InterPro"/>
</dbReference>
<name>A0AAU8ABJ6_9FIRM</name>
<dbReference type="CDD" id="cd18095">
    <property type="entry name" value="SpoU-like_rRNA-MTase"/>
    <property type="match status" value="1"/>
</dbReference>
<evidence type="ECO:0000256" key="1">
    <source>
        <dbReference type="ARBA" id="ARBA00007228"/>
    </source>
</evidence>
<dbReference type="SUPFAM" id="SSF75217">
    <property type="entry name" value="alpha/beta knot"/>
    <property type="match status" value="1"/>
</dbReference>
<dbReference type="Gene3D" id="3.30.1330.30">
    <property type="match status" value="1"/>
</dbReference>
<dbReference type="GO" id="GO:0032259">
    <property type="term" value="P:methylation"/>
    <property type="evidence" value="ECO:0007669"/>
    <property type="project" value="UniProtKB-KW"/>
</dbReference>
<keyword evidence="2 6" id="KW-0489">Methyltransferase</keyword>
<feature type="domain" description="tRNA/rRNA methyltransferase SpoU type" evidence="4">
    <location>
        <begin position="108"/>
        <end position="245"/>
    </location>
</feature>
<evidence type="ECO:0000256" key="2">
    <source>
        <dbReference type="ARBA" id="ARBA00022603"/>
    </source>
</evidence>
<proteinExistence type="inferred from homology"/>
<sequence>MKEIRSHSNEYIKMLRSLKRKKFRDEQGLYIIEGAKTIEEAVSSGQELACILISDKNGSVMRFAQQHNVETITVPYEIVQQVADTKSPPKELACVKKQENLPDLGGSFYVALDDVNDPKNLGTIIRTADAAGADGVFISETSADFYGPKAQRAAMGSTFHIPIEVCDLKKRLAGLKESGVKIVSGSLQGKEEMPEGLTAACVVVGNEARGISKEIADMSDVLYKICIYGQAESLNASVAAGIMMYDVRRALKEAII</sequence>
<evidence type="ECO:0000259" key="5">
    <source>
        <dbReference type="Pfam" id="PF22435"/>
    </source>
</evidence>